<accession>A0A540LCA6</accession>
<sequence length="159" mass="18072">MNIKKAGEEIVSETFTWLIENFSKLQTGKHYSDVFTIAGFKWRLLIWPKGNKVKSEMQFSVYLCAPIASTLEPGWARSADFSLSVMNSKKAGEEIVSETFTWLIENFSKLQTGKHYSDVFSIAGFKWRLLIWPKGNKAKSEMQFSLYLCAPNASNLEPG</sequence>
<dbReference type="SMART" id="SM00061">
    <property type="entry name" value="MATH"/>
    <property type="match status" value="1"/>
</dbReference>
<dbReference type="Pfam" id="PF22486">
    <property type="entry name" value="MATH_2"/>
    <property type="match status" value="2"/>
</dbReference>
<evidence type="ECO:0000313" key="3">
    <source>
        <dbReference type="EMBL" id="TQD84116.1"/>
    </source>
</evidence>
<dbReference type="InterPro" id="IPR008974">
    <property type="entry name" value="TRAF-like"/>
</dbReference>
<dbReference type="InterPro" id="IPR050804">
    <property type="entry name" value="MCC"/>
</dbReference>
<dbReference type="Proteomes" id="UP000315295">
    <property type="component" value="Unassembled WGS sequence"/>
</dbReference>
<name>A0A540LCA6_MALBA</name>
<comment type="caution">
    <text evidence="3">The sequence shown here is derived from an EMBL/GenBank/DDBJ whole genome shotgun (WGS) entry which is preliminary data.</text>
</comment>
<evidence type="ECO:0000256" key="1">
    <source>
        <dbReference type="ARBA" id="ARBA00023054"/>
    </source>
</evidence>
<feature type="domain" description="MATH" evidence="2">
    <location>
        <begin position="97"/>
        <end position="159"/>
    </location>
</feature>
<dbReference type="PANTHER" id="PTHR46236">
    <property type="entry name" value="TRAF-LIKE SUPERFAMILY PROTEIN"/>
    <property type="match status" value="1"/>
</dbReference>
<proteinExistence type="predicted"/>
<dbReference type="CDD" id="cd00121">
    <property type="entry name" value="MATH"/>
    <property type="match status" value="2"/>
</dbReference>
<protein>
    <recommendedName>
        <fullName evidence="2">MATH domain-containing protein</fullName>
    </recommendedName>
</protein>
<dbReference type="AlphaFoldDB" id="A0A540LCA6"/>
<organism evidence="3 4">
    <name type="scientific">Malus baccata</name>
    <name type="common">Siberian crab apple</name>
    <name type="synonym">Pyrus baccata</name>
    <dbReference type="NCBI Taxonomy" id="106549"/>
    <lineage>
        <taxon>Eukaryota</taxon>
        <taxon>Viridiplantae</taxon>
        <taxon>Streptophyta</taxon>
        <taxon>Embryophyta</taxon>
        <taxon>Tracheophyta</taxon>
        <taxon>Spermatophyta</taxon>
        <taxon>Magnoliopsida</taxon>
        <taxon>eudicotyledons</taxon>
        <taxon>Gunneridae</taxon>
        <taxon>Pentapetalae</taxon>
        <taxon>rosids</taxon>
        <taxon>fabids</taxon>
        <taxon>Rosales</taxon>
        <taxon>Rosaceae</taxon>
        <taxon>Amygdaloideae</taxon>
        <taxon>Maleae</taxon>
        <taxon>Malus</taxon>
    </lineage>
</organism>
<dbReference type="InterPro" id="IPR002083">
    <property type="entry name" value="MATH/TRAF_dom"/>
</dbReference>
<dbReference type="SUPFAM" id="SSF49599">
    <property type="entry name" value="TRAF domain-like"/>
    <property type="match status" value="2"/>
</dbReference>
<dbReference type="EMBL" id="VIEB01000649">
    <property type="protein sequence ID" value="TQD84116.1"/>
    <property type="molecule type" value="Genomic_DNA"/>
</dbReference>
<reference evidence="3 4" key="1">
    <citation type="journal article" date="2019" name="G3 (Bethesda)">
        <title>Sequencing of a Wild Apple (Malus baccata) Genome Unravels the Differences Between Cultivated and Wild Apple Species Regarding Disease Resistance and Cold Tolerance.</title>
        <authorList>
            <person name="Chen X."/>
        </authorList>
    </citation>
    <scope>NUCLEOTIDE SEQUENCE [LARGE SCALE GENOMIC DNA]</scope>
    <source>
        <strain evidence="4">cv. Shandingzi</strain>
        <tissue evidence="3">Leaves</tissue>
    </source>
</reference>
<dbReference type="Gene3D" id="2.60.210.10">
    <property type="entry name" value="Apoptosis, Tumor Necrosis Factor Receptor Associated Protein 2, Chain A"/>
    <property type="match status" value="2"/>
</dbReference>
<evidence type="ECO:0000259" key="2">
    <source>
        <dbReference type="PROSITE" id="PS50144"/>
    </source>
</evidence>
<dbReference type="PANTHER" id="PTHR46236:SF35">
    <property type="entry name" value="MATH DOMAIN-CONTAINING PROTEIN"/>
    <property type="match status" value="1"/>
</dbReference>
<dbReference type="PROSITE" id="PS50144">
    <property type="entry name" value="MATH"/>
    <property type="match status" value="2"/>
</dbReference>
<keyword evidence="1" id="KW-0175">Coiled coil</keyword>
<keyword evidence="4" id="KW-1185">Reference proteome</keyword>
<gene>
    <name evidence="3" type="ORF">C1H46_030316</name>
</gene>
<feature type="domain" description="MATH" evidence="2">
    <location>
        <begin position="12"/>
        <end position="63"/>
    </location>
</feature>
<dbReference type="STRING" id="106549.A0A540LCA6"/>
<evidence type="ECO:0000313" key="4">
    <source>
        <dbReference type="Proteomes" id="UP000315295"/>
    </source>
</evidence>